<gene>
    <name evidence="4" type="ORF">ANN_26358</name>
</gene>
<dbReference type="Pfam" id="PF13359">
    <property type="entry name" value="DDE_Tnp_4"/>
    <property type="match status" value="1"/>
</dbReference>
<evidence type="ECO:0000313" key="4">
    <source>
        <dbReference type="EMBL" id="KAJ4426560.1"/>
    </source>
</evidence>
<evidence type="ECO:0000259" key="3">
    <source>
        <dbReference type="Pfam" id="PF13359"/>
    </source>
</evidence>
<comment type="cofactor">
    <cofactor evidence="1">
        <name>a divalent metal cation</name>
        <dbReference type="ChEBI" id="CHEBI:60240"/>
    </cofactor>
</comment>
<reference evidence="4 5" key="1">
    <citation type="journal article" date="2022" name="Allergy">
        <title>Genome assembly and annotation of Periplaneta americana reveal a comprehensive cockroach allergen profile.</title>
        <authorList>
            <person name="Wang L."/>
            <person name="Xiong Q."/>
            <person name="Saelim N."/>
            <person name="Wang L."/>
            <person name="Nong W."/>
            <person name="Wan A.T."/>
            <person name="Shi M."/>
            <person name="Liu X."/>
            <person name="Cao Q."/>
            <person name="Hui J.H.L."/>
            <person name="Sookrung N."/>
            <person name="Leung T.F."/>
            <person name="Tungtrongchitr A."/>
            <person name="Tsui S.K.W."/>
        </authorList>
    </citation>
    <scope>NUCLEOTIDE SEQUENCE [LARGE SCALE GENOMIC DNA]</scope>
    <source>
        <strain evidence="4">PWHHKU_190912</strain>
    </source>
</reference>
<dbReference type="Proteomes" id="UP001148838">
    <property type="component" value="Unassembled WGS sequence"/>
</dbReference>
<keyword evidence="2" id="KW-0479">Metal-binding</keyword>
<keyword evidence="5" id="KW-1185">Reference proteome</keyword>
<dbReference type="EMBL" id="JAJSOF020000039">
    <property type="protein sequence ID" value="KAJ4426560.1"/>
    <property type="molecule type" value="Genomic_DNA"/>
</dbReference>
<sequence length="100" mass="10867">MEGEWVSSSSSSSEFEEDIENALVDAAYKFITIDVGSYGRNSDGCVFANSRFGKKLESNTLNVPQNAPLVENGEPQPHIIVGDEAFPPKKIFCVHMAGTI</sequence>
<name>A0ABQ8RY53_PERAM</name>
<feature type="domain" description="DDE Tnp4" evidence="3">
    <location>
        <begin position="22"/>
        <end position="94"/>
    </location>
</feature>
<proteinExistence type="predicted"/>
<dbReference type="InterPro" id="IPR027806">
    <property type="entry name" value="HARBI1_dom"/>
</dbReference>
<evidence type="ECO:0000256" key="1">
    <source>
        <dbReference type="ARBA" id="ARBA00001968"/>
    </source>
</evidence>
<evidence type="ECO:0000256" key="2">
    <source>
        <dbReference type="ARBA" id="ARBA00022723"/>
    </source>
</evidence>
<accession>A0ABQ8RY53</accession>
<protein>
    <recommendedName>
        <fullName evidence="3">DDE Tnp4 domain-containing protein</fullName>
    </recommendedName>
</protein>
<comment type="caution">
    <text evidence="4">The sequence shown here is derived from an EMBL/GenBank/DDBJ whole genome shotgun (WGS) entry which is preliminary data.</text>
</comment>
<evidence type="ECO:0000313" key="5">
    <source>
        <dbReference type="Proteomes" id="UP001148838"/>
    </source>
</evidence>
<organism evidence="4 5">
    <name type="scientific">Periplaneta americana</name>
    <name type="common">American cockroach</name>
    <name type="synonym">Blatta americana</name>
    <dbReference type="NCBI Taxonomy" id="6978"/>
    <lineage>
        <taxon>Eukaryota</taxon>
        <taxon>Metazoa</taxon>
        <taxon>Ecdysozoa</taxon>
        <taxon>Arthropoda</taxon>
        <taxon>Hexapoda</taxon>
        <taxon>Insecta</taxon>
        <taxon>Pterygota</taxon>
        <taxon>Neoptera</taxon>
        <taxon>Polyneoptera</taxon>
        <taxon>Dictyoptera</taxon>
        <taxon>Blattodea</taxon>
        <taxon>Blattoidea</taxon>
        <taxon>Blattidae</taxon>
        <taxon>Blattinae</taxon>
        <taxon>Periplaneta</taxon>
    </lineage>
</organism>